<feature type="region of interest" description="Disordered" evidence="9">
    <location>
        <begin position="544"/>
        <end position="584"/>
    </location>
</feature>
<comment type="function">
    <text evidence="7">Component of the NuA4 histone acetyltransferase complex which is involved in transcriptional activation of selected genes principally by acetylation of nucleosomal histone H4 and H2A. The NuA4 complex is also involved in DNA repair.</text>
</comment>
<evidence type="ECO:0000313" key="13">
    <source>
        <dbReference type="Proteomes" id="UP000749646"/>
    </source>
</evidence>
<feature type="region of interest" description="Disordered" evidence="9">
    <location>
        <begin position="979"/>
        <end position="1000"/>
    </location>
</feature>
<dbReference type="InterPro" id="IPR014012">
    <property type="entry name" value="HSA_dom"/>
</dbReference>
<dbReference type="PROSITE" id="PS51204">
    <property type="entry name" value="HSA"/>
    <property type="match status" value="1"/>
</dbReference>
<dbReference type="Proteomes" id="UP000749646">
    <property type="component" value="Unassembled WGS sequence"/>
</dbReference>
<feature type="domain" description="Myb-like" evidence="10">
    <location>
        <begin position="767"/>
        <end position="827"/>
    </location>
</feature>
<dbReference type="Gene3D" id="1.10.10.60">
    <property type="entry name" value="Homeodomain-like"/>
    <property type="match status" value="1"/>
</dbReference>
<evidence type="ECO:0000313" key="12">
    <source>
        <dbReference type="EMBL" id="KAF9979824.1"/>
    </source>
</evidence>
<feature type="compositionally biased region" description="Low complexity" evidence="9">
    <location>
        <begin position="831"/>
        <end position="843"/>
    </location>
</feature>
<feature type="compositionally biased region" description="Polar residues" evidence="9">
    <location>
        <begin position="245"/>
        <end position="255"/>
    </location>
</feature>
<gene>
    <name evidence="12" type="primary">EAF1</name>
    <name evidence="12" type="ORF">BGZ65_005950</name>
</gene>
<feature type="region of interest" description="Disordered" evidence="9">
    <location>
        <begin position="920"/>
        <end position="943"/>
    </location>
</feature>
<dbReference type="PROSITE" id="PS50090">
    <property type="entry name" value="MYB_LIKE"/>
    <property type="match status" value="1"/>
</dbReference>
<keyword evidence="13" id="KW-1185">Reference proteome</keyword>
<feature type="region of interest" description="Disordered" evidence="9">
    <location>
        <begin position="283"/>
        <end position="334"/>
    </location>
</feature>
<feature type="domain" description="HSA" evidence="11">
    <location>
        <begin position="402"/>
        <end position="490"/>
    </location>
</feature>
<keyword evidence="4" id="KW-0156">Chromatin regulator</keyword>
<feature type="region of interest" description="Disordered" evidence="9">
    <location>
        <begin position="825"/>
        <end position="871"/>
    </location>
</feature>
<dbReference type="InterPro" id="IPR009057">
    <property type="entry name" value="Homeodomain-like_sf"/>
</dbReference>
<feature type="region of interest" description="Disordered" evidence="9">
    <location>
        <begin position="746"/>
        <end position="775"/>
    </location>
</feature>
<accession>A0A9P6M8F9</accession>
<feature type="compositionally biased region" description="Polar residues" evidence="9">
    <location>
        <begin position="98"/>
        <end position="109"/>
    </location>
</feature>
<evidence type="ECO:0000256" key="5">
    <source>
        <dbReference type="ARBA" id="ARBA00023204"/>
    </source>
</evidence>
<dbReference type="OrthoDB" id="5364245at2759"/>
<evidence type="ECO:0000256" key="9">
    <source>
        <dbReference type="SAM" id="MobiDB-lite"/>
    </source>
</evidence>
<evidence type="ECO:0000256" key="2">
    <source>
        <dbReference type="ARBA" id="ARBA00008913"/>
    </source>
</evidence>
<keyword evidence="6" id="KW-0539">Nucleus</keyword>
<feature type="region of interest" description="Disordered" evidence="9">
    <location>
        <begin position="98"/>
        <end position="205"/>
    </location>
</feature>
<feature type="non-terminal residue" evidence="12">
    <location>
        <position position="1"/>
    </location>
</feature>
<reference evidence="12" key="1">
    <citation type="journal article" date="2020" name="Fungal Divers.">
        <title>Resolving the Mortierellaceae phylogeny through synthesis of multi-gene phylogenetics and phylogenomics.</title>
        <authorList>
            <person name="Vandepol N."/>
            <person name="Liber J."/>
            <person name="Desiro A."/>
            <person name="Na H."/>
            <person name="Kennedy M."/>
            <person name="Barry K."/>
            <person name="Grigoriev I.V."/>
            <person name="Miller A.N."/>
            <person name="O'Donnell K."/>
            <person name="Stajich J.E."/>
            <person name="Bonito G."/>
        </authorList>
    </citation>
    <scope>NUCLEOTIDE SEQUENCE</scope>
    <source>
        <strain evidence="12">MES-2147</strain>
    </source>
</reference>
<keyword evidence="5" id="KW-0234">DNA repair</keyword>
<name>A0A9P6M8F9_9FUNG</name>
<evidence type="ECO:0000256" key="7">
    <source>
        <dbReference type="ARBA" id="ARBA00025178"/>
    </source>
</evidence>
<dbReference type="SMART" id="SM00717">
    <property type="entry name" value="SANT"/>
    <property type="match status" value="1"/>
</dbReference>
<evidence type="ECO:0000256" key="6">
    <source>
        <dbReference type="ARBA" id="ARBA00023242"/>
    </source>
</evidence>
<dbReference type="CDD" id="cd00167">
    <property type="entry name" value="SANT"/>
    <property type="match status" value="1"/>
</dbReference>
<sequence length="1000" mass="110875">LPEILKMRLQSEKAHQEQIDEILVRRDFLLKQFFYMKQLAGTEASLEPEQDFTKIDVDKLREFQEEHKLSESNPMSGNLEADSEDVNMDETDVIVKQESTTPTAMTPSDSADVVPDLTSGSPMEIVENEHMDDKDVDEERPIKKEPTVSIPDFTSPEGLSNVLNDRHETPEPRTPGSTPEGTPSAQSNSAETSPSRKLKRMLPPPERMVTRGVSGAIRHRSVDEILGTASERSPTTPVARHPQQDRSSPIATSPMTSSCVITGMLMGSSTHDTLNAAINGLTPWVSDSTSNTPSRPPLKLHSTKKHPQMTTTPTIMKRSDSRISSSRYDSVDGMPTRSTRHVDLYAWQLKAQSQPVYKALQTATKVLTTKDWKVAREELKLMRAMQRIEALKAGNRWSFKQIKKHRGPARTKTHWDHLLDEMRWIQVDFKEERRWKIVTAYQVSRWVMAWHEAEDKSLVCVTRRMVIRGEQTSSPPPQELSSQAMEAIIKMEDVMNESMMEPATTTAASIQEESSMMIGVEISTKSEKDIATEDPIKVETEDVVMSTPTDATSDQQSLGTESTKPTISETTSVTTEATEHESKALVPKLKESVKEDVMIMPPPVAPAVQKLRPSILLELDTSTTVSSMESLEALMEGVHVGSLDVNSLFPDLSLYGPPNPDDNDAYLDEAEHGRVTMISRLMSSKPPILEFGPLASQIVYIKRKRELIAEMDDFEEEDVRVPRIEGKILNAIAGTEPLRTVPVLFQSKKNKDAPMTPIRRPAQPSTQAQKGPASWTNEEEDLLMSLIKPYQYNWDLISDLFNSMRGPIASSERRTPWDCYERWAKKEGPQSGSNSTGGETSSGLIPIGLPASSGSTPPSPKARKDKDGKRIMTTLKTDPVRKKPLAFSQSLMEAMKKSSKKRENAQNRVNTAPVAAKKAAAIGQDGQSPKIGASSIPPTPADLSKFKLERDRHLNQAVVRPAMPTAVGTPLDATQQIARPTVAAQTVQQRGPLSPQAKPG</sequence>
<dbReference type="GO" id="GO:0005634">
    <property type="term" value="C:nucleus"/>
    <property type="evidence" value="ECO:0007669"/>
    <property type="project" value="UniProtKB-SubCell"/>
</dbReference>
<feature type="compositionally biased region" description="Basic and acidic residues" evidence="9">
    <location>
        <begin position="127"/>
        <end position="146"/>
    </location>
</feature>
<feature type="region of interest" description="Disordered" evidence="9">
    <location>
        <begin position="225"/>
        <end position="255"/>
    </location>
</feature>
<dbReference type="GO" id="GO:0006325">
    <property type="term" value="P:chromatin organization"/>
    <property type="evidence" value="ECO:0007669"/>
    <property type="project" value="UniProtKB-KW"/>
</dbReference>
<dbReference type="EMBL" id="JAAAHW010003963">
    <property type="protein sequence ID" value="KAF9979824.1"/>
    <property type="molecule type" value="Genomic_DNA"/>
</dbReference>
<dbReference type="AlphaFoldDB" id="A0A9P6M8F9"/>
<feature type="compositionally biased region" description="Polar residues" evidence="9">
    <location>
        <begin position="979"/>
        <end position="991"/>
    </location>
</feature>
<dbReference type="InterPro" id="IPR001005">
    <property type="entry name" value="SANT/Myb"/>
</dbReference>
<evidence type="ECO:0000256" key="4">
    <source>
        <dbReference type="ARBA" id="ARBA00022853"/>
    </source>
</evidence>
<proteinExistence type="inferred from homology"/>
<dbReference type="PANTHER" id="PTHR46459">
    <property type="entry name" value="E1A-BINDING PROTEIN P400-RELATED"/>
    <property type="match status" value="1"/>
</dbReference>
<evidence type="ECO:0000259" key="10">
    <source>
        <dbReference type="PROSITE" id="PS50090"/>
    </source>
</evidence>
<dbReference type="GO" id="GO:0003682">
    <property type="term" value="F:chromatin binding"/>
    <property type="evidence" value="ECO:0007669"/>
    <property type="project" value="TreeGrafter"/>
</dbReference>
<evidence type="ECO:0000256" key="3">
    <source>
        <dbReference type="ARBA" id="ARBA00022763"/>
    </source>
</evidence>
<dbReference type="GO" id="GO:0035267">
    <property type="term" value="C:NuA4 histone acetyltransferase complex"/>
    <property type="evidence" value="ECO:0007669"/>
    <property type="project" value="UniProtKB-ARBA"/>
</dbReference>
<dbReference type="Pfam" id="PF07529">
    <property type="entry name" value="HSA"/>
    <property type="match status" value="1"/>
</dbReference>
<comment type="caution">
    <text evidence="12">The sequence shown here is derived from an EMBL/GenBank/DDBJ whole genome shotgun (WGS) entry which is preliminary data.</text>
</comment>
<dbReference type="PANTHER" id="PTHR46459:SF1">
    <property type="entry name" value="E1A-BINDING PROTEIN P400"/>
    <property type="match status" value="1"/>
</dbReference>
<evidence type="ECO:0000256" key="8">
    <source>
        <dbReference type="ARBA" id="ARBA00029670"/>
    </source>
</evidence>
<feature type="compositionally biased region" description="Polar residues" evidence="9">
    <location>
        <begin position="175"/>
        <end position="195"/>
    </location>
</feature>
<feature type="compositionally biased region" description="Polar residues" evidence="9">
    <location>
        <begin position="546"/>
        <end position="562"/>
    </location>
</feature>
<dbReference type="Pfam" id="PF13921">
    <property type="entry name" value="Myb_DNA-bind_6"/>
    <property type="match status" value="1"/>
</dbReference>
<comment type="subcellular location">
    <subcellularLocation>
        <location evidence="1">Nucleus</location>
    </subcellularLocation>
</comment>
<dbReference type="SUPFAM" id="SSF46689">
    <property type="entry name" value="Homeodomain-like"/>
    <property type="match status" value="1"/>
</dbReference>
<evidence type="ECO:0000259" key="11">
    <source>
        <dbReference type="PROSITE" id="PS51204"/>
    </source>
</evidence>
<comment type="similarity">
    <text evidence="2">Belongs to the EAF1 family.</text>
</comment>
<feature type="compositionally biased region" description="Low complexity" evidence="9">
    <location>
        <begin position="563"/>
        <end position="576"/>
    </location>
</feature>
<protein>
    <recommendedName>
        <fullName evidence="8">Vacuolar import and degradation protein 21</fullName>
    </recommendedName>
</protein>
<evidence type="ECO:0000256" key="1">
    <source>
        <dbReference type="ARBA" id="ARBA00004123"/>
    </source>
</evidence>
<feature type="non-terminal residue" evidence="12">
    <location>
        <position position="1000"/>
    </location>
</feature>
<keyword evidence="3" id="KW-0227">DNA damage</keyword>
<dbReference type="SMART" id="SM00573">
    <property type="entry name" value="HSA"/>
    <property type="match status" value="1"/>
</dbReference>
<feature type="compositionally biased region" description="Low complexity" evidence="9">
    <location>
        <begin position="322"/>
        <end position="332"/>
    </location>
</feature>
<organism evidence="12 13">
    <name type="scientific">Modicella reniformis</name>
    <dbReference type="NCBI Taxonomy" id="1440133"/>
    <lineage>
        <taxon>Eukaryota</taxon>
        <taxon>Fungi</taxon>
        <taxon>Fungi incertae sedis</taxon>
        <taxon>Mucoromycota</taxon>
        <taxon>Mortierellomycotina</taxon>
        <taxon>Mortierellomycetes</taxon>
        <taxon>Mortierellales</taxon>
        <taxon>Mortierellaceae</taxon>
        <taxon>Modicella</taxon>
    </lineage>
</organism>
<dbReference type="GO" id="GO:0006281">
    <property type="term" value="P:DNA repair"/>
    <property type="evidence" value="ECO:0007669"/>
    <property type="project" value="UniProtKB-KW"/>
</dbReference>